<protein>
    <recommendedName>
        <fullName evidence="3">Initiator Rep protein WH1 domain-containing protein</fullName>
    </recommendedName>
</protein>
<reference evidence="4 5" key="1">
    <citation type="journal article" date="2017" name="ISME J.">
        <title>Potential for microbial H2 and metal transformations associated with novel bacteria and archaea in deep terrestrial subsurface sediments.</title>
        <authorList>
            <person name="Hernsdorf A.W."/>
            <person name="Amano Y."/>
            <person name="Miyakawa K."/>
            <person name="Ise K."/>
            <person name="Suzuki Y."/>
            <person name="Anantharaman K."/>
            <person name="Probst A."/>
            <person name="Burstein D."/>
            <person name="Thomas B.C."/>
            <person name="Banfield J.F."/>
        </authorList>
    </citation>
    <scope>NUCLEOTIDE SEQUENCE [LARGE SCALE GENOMIC DNA]</scope>
    <source>
        <strain evidence="4">HGW-Wallbacteria-1</strain>
    </source>
</reference>
<dbReference type="InterPro" id="IPR000525">
    <property type="entry name" value="Initiator_Rep_WH1"/>
</dbReference>
<evidence type="ECO:0000313" key="5">
    <source>
        <dbReference type="Proteomes" id="UP000233256"/>
    </source>
</evidence>
<feature type="region of interest" description="Disordered" evidence="2">
    <location>
        <begin position="424"/>
        <end position="449"/>
    </location>
</feature>
<dbReference type="Gene3D" id="1.10.10.10">
    <property type="entry name" value="Winged helix-like DNA-binding domain superfamily/Winged helix DNA-binding domain"/>
    <property type="match status" value="2"/>
</dbReference>
<name>A0A2N1PJM1_9BACT</name>
<evidence type="ECO:0000256" key="1">
    <source>
        <dbReference type="ARBA" id="ARBA00038283"/>
    </source>
</evidence>
<organism evidence="4 5">
    <name type="scientific">Candidatus Wallbacteria bacterium HGW-Wallbacteria-1</name>
    <dbReference type="NCBI Taxonomy" id="2013854"/>
    <lineage>
        <taxon>Bacteria</taxon>
        <taxon>Candidatus Walliibacteriota</taxon>
    </lineage>
</organism>
<dbReference type="GO" id="GO:0003887">
    <property type="term" value="F:DNA-directed DNA polymerase activity"/>
    <property type="evidence" value="ECO:0007669"/>
    <property type="project" value="InterPro"/>
</dbReference>
<dbReference type="Pfam" id="PF21205">
    <property type="entry name" value="Rep3_C"/>
    <property type="match status" value="1"/>
</dbReference>
<dbReference type="SUPFAM" id="SSF46785">
    <property type="entry name" value="Winged helix' DNA-binding domain"/>
    <property type="match status" value="2"/>
</dbReference>
<feature type="domain" description="Initiator Rep protein WH1" evidence="3">
    <location>
        <begin position="6"/>
        <end position="151"/>
    </location>
</feature>
<dbReference type="Pfam" id="PF01051">
    <property type="entry name" value="Rep3_N"/>
    <property type="match status" value="1"/>
</dbReference>
<dbReference type="InterPro" id="IPR036388">
    <property type="entry name" value="WH-like_DNA-bd_sf"/>
</dbReference>
<dbReference type="EMBL" id="PGXC01000043">
    <property type="protein sequence ID" value="PKK88519.1"/>
    <property type="molecule type" value="Genomic_DNA"/>
</dbReference>
<sequence length="449" mass="52234">MENRMVRKSNSLIEASYRLSTVEQKLILFLVGTIKKADEDFQSYQIRLKDFQNLMGGSCVHYNRIEDMILGLKGKNMKIIYPNNTGKKVTLNISWLSSSEYIEGSGVINLCFDPKLKPFLLQLKSRFTNYHIKNIVQLKSQFSIRIYELLKQYEKVGQRILYVSDLRESLGIEPTQYKLYSDFKRKVILVAQEELAKKTDISFDYEEIKIGRGVGKIRFIITSQLLPVLADQNMLPQFPEEFEEQQDPNLTHLLNLVPEIFQSKQSIRKVVQNAFKQHGFDYVMRNIIYSNDKSNALKPGTSNEKGSNYRVYLAKAIKDDYGLAYYEDLLVKKEAEQLKQKTFVDAEKHKQQELNRIDQERENREKARIFITSYAPETMQAFEEEAKKRMSSESLARYLRKDPIGNFEFKRRLEDIVMEHTGIRKPQLEAASESPENKPAGPEKEAAAE</sequence>
<evidence type="ECO:0000313" key="4">
    <source>
        <dbReference type="EMBL" id="PKK88519.1"/>
    </source>
</evidence>
<proteinExistence type="inferred from homology"/>
<dbReference type="GO" id="GO:0006270">
    <property type="term" value="P:DNA replication initiation"/>
    <property type="evidence" value="ECO:0007669"/>
    <property type="project" value="InterPro"/>
</dbReference>
<dbReference type="Proteomes" id="UP000233256">
    <property type="component" value="Unassembled WGS sequence"/>
</dbReference>
<accession>A0A2N1PJM1</accession>
<comment type="similarity">
    <text evidence="1">Belongs to the initiator RepB protein family.</text>
</comment>
<comment type="caution">
    <text evidence="4">The sequence shown here is derived from an EMBL/GenBank/DDBJ whole genome shotgun (WGS) entry which is preliminary data.</text>
</comment>
<gene>
    <name evidence="4" type="ORF">CVV64_18370</name>
</gene>
<dbReference type="AlphaFoldDB" id="A0A2N1PJM1"/>
<evidence type="ECO:0000256" key="2">
    <source>
        <dbReference type="SAM" id="MobiDB-lite"/>
    </source>
</evidence>
<evidence type="ECO:0000259" key="3">
    <source>
        <dbReference type="Pfam" id="PF01051"/>
    </source>
</evidence>
<dbReference type="InterPro" id="IPR036390">
    <property type="entry name" value="WH_DNA-bd_sf"/>
</dbReference>